<feature type="transmembrane region" description="Helical" evidence="6">
    <location>
        <begin position="101"/>
        <end position="122"/>
    </location>
</feature>
<evidence type="ECO:0000256" key="2">
    <source>
        <dbReference type="ARBA" id="ARBA00022692"/>
    </source>
</evidence>
<feature type="transmembrane region" description="Helical" evidence="6">
    <location>
        <begin position="174"/>
        <end position="195"/>
    </location>
</feature>
<feature type="transmembrane region" description="Helical" evidence="6">
    <location>
        <begin position="71"/>
        <end position="89"/>
    </location>
</feature>
<feature type="transmembrane region" description="Helical" evidence="6">
    <location>
        <begin position="12"/>
        <end position="33"/>
    </location>
</feature>
<dbReference type="Gene3D" id="1.20.1250.20">
    <property type="entry name" value="MFS general substrate transporter like domains"/>
    <property type="match status" value="1"/>
</dbReference>
<evidence type="ECO:0000256" key="3">
    <source>
        <dbReference type="ARBA" id="ARBA00022989"/>
    </source>
</evidence>
<evidence type="ECO:0000256" key="1">
    <source>
        <dbReference type="ARBA" id="ARBA00004141"/>
    </source>
</evidence>
<dbReference type="Proteomes" id="UP001521785">
    <property type="component" value="Unassembled WGS sequence"/>
</dbReference>
<gene>
    <name evidence="7" type="ORF">SLS60_007304</name>
</gene>
<dbReference type="InterPro" id="IPR036259">
    <property type="entry name" value="MFS_trans_sf"/>
</dbReference>
<keyword evidence="8" id="KW-1185">Reference proteome</keyword>
<keyword evidence="2 6" id="KW-0812">Transmembrane</keyword>
<comment type="caution">
    <text evidence="7">The sequence shown here is derived from an EMBL/GenBank/DDBJ whole genome shotgun (WGS) entry which is preliminary data.</text>
</comment>
<sequence>MIAIRDSSALRSGVMLTPLILGFVVTSILAGIITNIVGYTNPCMIAGAILSSIGAGFLIKFDIHTGSQFWIGIEALLGFGIGFGLQQPMLVVQTLFQEMEVPTAVALISLSQMLGGAIFVAVSQTIFQNELAEIHLGFPSVSQSAIFEAGATRLPELFSLDQLPMVLDIYNEAVIKTFYVSIALSCASLVGALGVEWKSMKPAVKAPSTDNSAELEKGISSESPRALNGPSEKEGSIL</sequence>
<comment type="subcellular location">
    <subcellularLocation>
        <location evidence="1">Membrane</location>
        <topology evidence="1">Multi-pass membrane protein</topology>
    </subcellularLocation>
</comment>
<reference evidence="7 8" key="1">
    <citation type="submission" date="2024-02" db="EMBL/GenBank/DDBJ databases">
        <title>De novo assembly and annotation of 12 fungi associated with fruit tree decline syndrome in Ontario, Canada.</title>
        <authorList>
            <person name="Sulman M."/>
            <person name="Ellouze W."/>
            <person name="Ilyukhin E."/>
        </authorList>
    </citation>
    <scope>NUCLEOTIDE SEQUENCE [LARGE SCALE GENOMIC DNA]</scope>
    <source>
        <strain evidence="7 8">M42-189</strain>
    </source>
</reference>
<evidence type="ECO:0000256" key="4">
    <source>
        <dbReference type="ARBA" id="ARBA00023136"/>
    </source>
</evidence>
<proteinExistence type="predicted"/>
<organism evidence="7 8">
    <name type="scientific">Paraconiothyrium brasiliense</name>
    <dbReference type="NCBI Taxonomy" id="300254"/>
    <lineage>
        <taxon>Eukaryota</taxon>
        <taxon>Fungi</taxon>
        <taxon>Dikarya</taxon>
        <taxon>Ascomycota</taxon>
        <taxon>Pezizomycotina</taxon>
        <taxon>Dothideomycetes</taxon>
        <taxon>Pleosporomycetidae</taxon>
        <taxon>Pleosporales</taxon>
        <taxon>Massarineae</taxon>
        <taxon>Didymosphaeriaceae</taxon>
        <taxon>Paraconiothyrium</taxon>
    </lineage>
</organism>
<keyword evidence="3 6" id="KW-1133">Transmembrane helix</keyword>
<accession>A0ABR3R501</accession>
<feature type="region of interest" description="Disordered" evidence="5">
    <location>
        <begin position="204"/>
        <end position="238"/>
    </location>
</feature>
<evidence type="ECO:0000256" key="6">
    <source>
        <dbReference type="SAM" id="Phobius"/>
    </source>
</evidence>
<name>A0ABR3R501_9PLEO</name>
<feature type="transmembrane region" description="Helical" evidence="6">
    <location>
        <begin position="39"/>
        <end position="59"/>
    </location>
</feature>
<protein>
    <submittedName>
        <fullName evidence="7">Uncharacterized protein</fullName>
    </submittedName>
</protein>
<dbReference type="PANTHER" id="PTHR23501:SF199">
    <property type="entry name" value="MFS EFFLUX TRANSPORTER INPD-RELATED"/>
    <property type="match status" value="1"/>
</dbReference>
<evidence type="ECO:0000313" key="8">
    <source>
        <dbReference type="Proteomes" id="UP001521785"/>
    </source>
</evidence>
<evidence type="ECO:0000313" key="7">
    <source>
        <dbReference type="EMBL" id="KAL1599501.1"/>
    </source>
</evidence>
<dbReference type="EMBL" id="JAKJXO020000010">
    <property type="protein sequence ID" value="KAL1599501.1"/>
    <property type="molecule type" value="Genomic_DNA"/>
</dbReference>
<keyword evidence="4 6" id="KW-0472">Membrane</keyword>
<evidence type="ECO:0000256" key="5">
    <source>
        <dbReference type="SAM" id="MobiDB-lite"/>
    </source>
</evidence>
<dbReference type="SUPFAM" id="SSF103473">
    <property type="entry name" value="MFS general substrate transporter"/>
    <property type="match status" value="1"/>
</dbReference>
<dbReference type="PANTHER" id="PTHR23501">
    <property type="entry name" value="MAJOR FACILITATOR SUPERFAMILY"/>
    <property type="match status" value="1"/>
</dbReference>